<dbReference type="HOGENOM" id="CLU_216357_0_0_7"/>
<proteinExistence type="predicted"/>
<evidence type="ECO:0000313" key="2">
    <source>
        <dbReference type="EMBL" id="AGT74951.1"/>
    </source>
</evidence>
<evidence type="ECO:0000313" key="3">
    <source>
        <dbReference type="Proteomes" id="UP000015920"/>
    </source>
</evidence>
<dbReference type="PATRIC" id="fig|1352356.3.peg.1704"/>
<dbReference type="EMBL" id="CP006691">
    <property type="protein sequence ID" value="AGT74951.1"/>
    <property type="molecule type" value="Genomic_DNA"/>
</dbReference>
<reference evidence="2 3" key="1">
    <citation type="journal article" date="2013" name="Genome Announc.">
        <title>Genome Sequences of Three hpAfrica2 Strains of Helicobacter pylori.</title>
        <authorList>
            <person name="Duncan S.S."/>
            <person name="Bertoli M.T."/>
            <person name="Kersulyte D."/>
            <person name="Valk P.L."/>
            <person name="Tamma S."/>
            <person name="Segal I."/>
            <person name="McClain M.S."/>
            <person name="Cover T.L."/>
            <person name="Berg D.E."/>
        </authorList>
    </citation>
    <scope>NUCLEOTIDE SEQUENCE [LARGE SCALE GENOMIC DNA]</scope>
    <source>
        <strain evidence="2">SouthAfrica20</strain>
    </source>
</reference>
<dbReference type="KEGG" id="hpys:HPSA20_1744"/>
<evidence type="ECO:0000256" key="1">
    <source>
        <dbReference type="SAM" id="Phobius"/>
    </source>
</evidence>
<dbReference type="Proteomes" id="UP000015920">
    <property type="component" value="Chromosome"/>
</dbReference>
<accession>T1UC49</accession>
<gene>
    <name evidence="2" type="ORF">HPSA20_1744</name>
</gene>
<dbReference type="AlphaFoldDB" id="T1UC49"/>
<organism evidence="2 3">
    <name type="scientific">Helicobacter pylori SouthAfrica20</name>
    <dbReference type="NCBI Taxonomy" id="1352356"/>
    <lineage>
        <taxon>Bacteria</taxon>
        <taxon>Pseudomonadati</taxon>
        <taxon>Campylobacterota</taxon>
        <taxon>Epsilonproteobacteria</taxon>
        <taxon>Campylobacterales</taxon>
        <taxon>Helicobacteraceae</taxon>
        <taxon>Helicobacter</taxon>
    </lineage>
</organism>
<keyword evidence="1" id="KW-0472">Membrane</keyword>
<protein>
    <submittedName>
        <fullName evidence="2">Putative membrane protein</fullName>
    </submittedName>
</protein>
<keyword evidence="1" id="KW-0812">Transmembrane</keyword>
<name>T1UC49_HELPX</name>
<keyword evidence="1" id="KW-1133">Transmembrane helix</keyword>
<feature type="transmembrane region" description="Helical" evidence="1">
    <location>
        <begin position="6"/>
        <end position="39"/>
    </location>
</feature>
<sequence length="48" mass="5175">MLVVSVALISLVLAIFLTTFVVLIFSITFLIVVLIAATVTHCVSLKLK</sequence>